<gene>
    <name evidence="2" type="ORF">DLB95_23135</name>
</gene>
<name>A0A5Y3WAK6_SALDZ</name>
<keyword evidence="1" id="KW-0812">Transmembrane</keyword>
<sequence>MAYLLKYLFLYTVLFKIFSVLQVKFYCFPMNLSSGNWKTDRSIFAENQHDKGRKPGQTVTVCGIMAVALEAFCLMT</sequence>
<dbReference type="EMBL" id="AAIYJF010000025">
    <property type="protein sequence ID" value="ECJ4380030.1"/>
    <property type="molecule type" value="Genomic_DNA"/>
</dbReference>
<dbReference type="AlphaFoldDB" id="A0A5Y3WAK6"/>
<organism evidence="2">
    <name type="scientific">Salmonella diarizonae</name>
    <dbReference type="NCBI Taxonomy" id="59204"/>
    <lineage>
        <taxon>Bacteria</taxon>
        <taxon>Pseudomonadati</taxon>
        <taxon>Pseudomonadota</taxon>
        <taxon>Gammaproteobacteria</taxon>
        <taxon>Enterobacterales</taxon>
        <taxon>Enterobacteriaceae</taxon>
        <taxon>Salmonella</taxon>
    </lineage>
</organism>
<dbReference type="Proteomes" id="UP000839781">
    <property type="component" value="Unassembled WGS sequence"/>
</dbReference>
<accession>A0A5Y3WAK6</accession>
<keyword evidence="1" id="KW-1133">Transmembrane helix</keyword>
<evidence type="ECO:0000256" key="1">
    <source>
        <dbReference type="SAM" id="Phobius"/>
    </source>
</evidence>
<proteinExistence type="predicted"/>
<protein>
    <submittedName>
        <fullName evidence="2">Uncharacterized protein</fullName>
    </submittedName>
</protein>
<reference evidence="2" key="1">
    <citation type="submission" date="2018-05" db="EMBL/GenBank/DDBJ databases">
        <authorList>
            <person name="Ashton P.M."/>
            <person name="Dallman T."/>
            <person name="Nair S."/>
            <person name="De Pinna E."/>
            <person name="Peters T."/>
            <person name="Grant K."/>
        </authorList>
    </citation>
    <scope>NUCLEOTIDE SEQUENCE [LARGE SCALE GENOMIC DNA]</scope>
    <source>
        <strain evidence="2">474878</strain>
    </source>
</reference>
<keyword evidence="1" id="KW-0472">Membrane</keyword>
<feature type="transmembrane region" description="Helical" evidence="1">
    <location>
        <begin position="7"/>
        <end position="26"/>
    </location>
</feature>
<evidence type="ECO:0000313" key="2">
    <source>
        <dbReference type="EMBL" id="ECJ4380030.1"/>
    </source>
</evidence>
<comment type="caution">
    <text evidence="2">The sequence shown here is derived from an EMBL/GenBank/DDBJ whole genome shotgun (WGS) entry which is preliminary data.</text>
</comment>